<proteinExistence type="predicted"/>
<accession>A0ABV5C2G8</accession>
<protein>
    <submittedName>
        <fullName evidence="1">Nucleoside-diphosphate sugar epimerase</fullName>
    </submittedName>
</protein>
<name>A0ABV5C2G8_9BACL</name>
<dbReference type="Proteomes" id="UP001580430">
    <property type="component" value="Unassembled WGS sequence"/>
</dbReference>
<keyword evidence="2" id="KW-1185">Reference proteome</keyword>
<evidence type="ECO:0000313" key="2">
    <source>
        <dbReference type="Proteomes" id="UP001580430"/>
    </source>
</evidence>
<gene>
    <name evidence="1" type="ORF">ACE5LO_15140</name>
</gene>
<comment type="caution">
    <text evidence="1">The sequence shown here is derived from an EMBL/GenBank/DDBJ whole genome shotgun (WGS) entry which is preliminary data.</text>
</comment>
<evidence type="ECO:0000313" key="1">
    <source>
        <dbReference type="EMBL" id="MFB5761722.1"/>
    </source>
</evidence>
<sequence>MEQKVNEIMQHISQAQEQLARLLDTERHVAVRMAQIIHNLPDEDPDFGSLEGLMDNSSAVNKSVIDYLNGLADLQESMAEILERVKKEMNVQDEE</sequence>
<organism evidence="1 2">
    <name type="scientific">Paenibacillus medicaginis</name>
    <dbReference type="NCBI Taxonomy" id="1470560"/>
    <lineage>
        <taxon>Bacteria</taxon>
        <taxon>Bacillati</taxon>
        <taxon>Bacillota</taxon>
        <taxon>Bacilli</taxon>
        <taxon>Bacillales</taxon>
        <taxon>Paenibacillaceae</taxon>
        <taxon>Paenibacillus</taxon>
    </lineage>
</organism>
<dbReference type="EMBL" id="JBHIRY010000014">
    <property type="protein sequence ID" value="MFB5761722.1"/>
    <property type="molecule type" value="Genomic_DNA"/>
</dbReference>
<dbReference type="RefSeq" id="WP_375520856.1">
    <property type="nucleotide sequence ID" value="NZ_JBHIRY010000014.1"/>
</dbReference>
<reference evidence="1 2" key="1">
    <citation type="submission" date="2024-09" db="EMBL/GenBank/DDBJ databases">
        <title>Paenibacillus zeirhizospherea sp. nov., isolated from surface of the maize (Zea mays) roots in a horticulture field, Hungary.</title>
        <authorList>
            <person name="Marton D."/>
            <person name="Farkas M."/>
            <person name="Bedics A."/>
            <person name="Toth E."/>
            <person name="Tancsics A."/>
            <person name="Boka K."/>
            <person name="Marati G."/>
            <person name="Kriszt B."/>
            <person name="Cserhati M."/>
        </authorList>
    </citation>
    <scope>NUCLEOTIDE SEQUENCE [LARGE SCALE GENOMIC DNA]</scope>
    <source>
        <strain evidence="1 2">JCM 18446</strain>
    </source>
</reference>